<evidence type="ECO:0000256" key="3">
    <source>
        <dbReference type="ARBA" id="ARBA00010609"/>
    </source>
</evidence>
<feature type="binding site" description="type 1 copper site" evidence="12">
    <location>
        <position position="156"/>
    </location>
    <ligand>
        <name>Cu cation</name>
        <dbReference type="ChEBI" id="CHEBI:23378"/>
        <label>1</label>
    </ligand>
</feature>
<evidence type="ECO:0000256" key="5">
    <source>
        <dbReference type="ARBA" id="ARBA00011882"/>
    </source>
</evidence>
<evidence type="ECO:0000256" key="12">
    <source>
        <dbReference type="PIRSR" id="PIRSR601287-1"/>
    </source>
</evidence>
<dbReference type="InterPro" id="IPR011706">
    <property type="entry name" value="Cu-oxidase_C"/>
</dbReference>
<evidence type="ECO:0000259" key="14">
    <source>
        <dbReference type="Pfam" id="PF07731"/>
    </source>
</evidence>
<reference evidence="16 17" key="1">
    <citation type="submission" date="2020-08" db="EMBL/GenBank/DDBJ databases">
        <title>Genomic Encyclopedia of Type Strains, Phase IV (KMG-IV): sequencing the most valuable type-strain genomes for metagenomic binning, comparative biology and taxonomic classification.</title>
        <authorList>
            <person name="Goeker M."/>
        </authorList>
    </citation>
    <scope>NUCLEOTIDE SEQUENCE [LARGE SCALE GENOMIC DNA]</scope>
    <source>
        <strain evidence="16 17">DSM 27939</strain>
    </source>
</reference>
<keyword evidence="8" id="KW-0677">Repeat</keyword>
<dbReference type="InterPro" id="IPR045087">
    <property type="entry name" value="Cu-oxidase_fam"/>
</dbReference>
<evidence type="ECO:0000256" key="9">
    <source>
        <dbReference type="ARBA" id="ARBA00023002"/>
    </source>
</evidence>
<keyword evidence="10 12" id="KW-0186">Copper</keyword>
<dbReference type="PANTHER" id="PTHR11709:SF394">
    <property type="entry name" value="FI03373P-RELATED"/>
    <property type="match status" value="1"/>
</dbReference>
<accession>A0A7W8JZI2</accession>
<dbReference type="CDD" id="cd11024">
    <property type="entry name" value="CuRO_1_2DMCO_NIR_like"/>
    <property type="match status" value="1"/>
</dbReference>
<evidence type="ECO:0000313" key="16">
    <source>
        <dbReference type="EMBL" id="MBB5364479.1"/>
    </source>
</evidence>
<dbReference type="InterPro" id="IPR011707">
    <property type="entry name" value="Cu-oxidase-like_N"/>
</dbReference>
<dbReference type="InterPro" id="IPR001287">
    <property type="entry name" value="NO2-reductase_Cu"/>
</dbReference>
<organism evidence="16 17">
    <name type="scientific">Deinococcus humi</name>
    <dbReference type="NCBI Taxonomy" id="662880"/>
    <lineage>
        <taxon>Bacteria</taxon>
        <taxon>Thermotogati</taxon>
        <taxon>Deinococcota</taxon>
        <taxon>Deinococci</taxon>
        <taxon>Deinococcales</taxon>
        <taxon>Deinococcaceae</taxon>
        <taxon>Deinococcus</taxon>
    </lineage>
</organism>
<evidence type="ECO:0000256" key="4">
    <source>
        <dbReference type="ARBA" id="ARBA00011233"/>
    </source>
</evidence>
<comment type="caution">
    <text evidence="16">The sequence shown here is derived from an EMBL/GenBank/DDBJ whole genome shotgun (WGS) entry which is preliminary data.</text>
</comment>
<dbReference type="EMBL" id="JACHFL010000010">
    <property type="protein sequence ID" value="MBB5364479.1"/>
    <property type="molecule type" value="Genomic_DNA"/>
</dbReference>
<dbReference type="SUPFAM" id="SSF49503">
    <property type="entry name" value="Cupredoxins"/>
    <property type="match status" value="2"/>
</dbReference>
<dbReference type="Proteomes" id="UP000552709">
    <property type="component" value="Unassembled WGS sequence"/>
</dbReference>
<name>A0A7W8JZI2_9DEIO</name>
<evidence type="ECO:0000256" key="8">
    <source>
        <dbReference type="ARBA" id="ARBA00022737"/>
    </source>
</evidence>
<comment type="subunit">
    <text evidence="4">Homotrimer.</text>
</comment>
<sequence>MSRWLQSLLSRRDVLRAGAGSAAALVGAQAVGQVPPAAAMDHTKMPPPATSPKGHGEHGGNLLVGTVDHVRNGFDPMQLLTDWDGGKVSRLPNGQTLRDYTITAQEKEIEIAPGVFFPAWTYNGRVPGPTLRCTEGDRLRITFFNHTSHPHTIHFHGVHAAEMDGVPGAGPGEIQPGASFVYEFDAEPFGCHLYHCHATSLKRHIHKGMYGAFIVDPRGGRPPAREFMMLQNAFDTNFDGANEIYAVNTVGFEFARRPIPVKKGELIRLYLINILEFDLINGFHLHANFFNYYDTGTTLEPTSRIVDTITQGQGQRGILEFRYRFTGQFMFHPHISEFTELGWMGLFNVVESANYAAALKDAGLDAAWDRRATQGSTVKGQGA</sequence>
<feature type="binding site" description="type 1 copper site" evidence="12">
    <location>
        <position position="204"/>
    </location>
    <ligand>
        <name>Cu cation</name>
        <dbReference type="ChEBI" id="CHEBI:23378"/>
        <label>1</label>
    </ligand>
</feature>
<dbReference type="PRINTS" id="PR00695">
    <property type="entry name" value="CUNO2RDTASE"/>
</dbReference>
<feature type="binding site" description="type 1 copper site" evidence="12">
    <location>
        <position position="195"/>
    </location>
    <ligand>
        <name>Cu cation</name>
        <dbReference type="ChEBI" id="CHEBI:23378"/>
        <label>1</label>
    </ligand>
</feature>
<keyword evidence="7 12" id="KW-0479">Metal-binding</keyword>
<evidence type="ECO:0000256" key="2">
    <source>
        <dbReference type="ARBA" id="ARBA00001973"/>
    </source>
</evidence>
<evidence type="ECO:0000256" key="10">
    <source>
        <dbReference type="ARBA" id="ARBA00023008"/>
    </source>
</evidence>
<evidence type="ECO:0000313" key="17">
    <source>
        <dbReference type="Proteomes" id="UP000552709"/>
    </source>
</evidence>
<evidence type="ECO:0000256" key="11">
    <source>
        <dbReference type="ARBA" id="ARBA00049340"/>
    </source>
</evidence>
<feature type="binding site" description="type 1 copper site" evidence="12">
    <location>
        <position position="209"/>
    </location>
    <ligand>
        <name>Cu cation</name>
        <dbReference type="ChEBI" id="CHEBI:23378"/>
        <label>1</label>
    </ligand>
</feature>
<dbReference type="Gene3D" id="2.60.40.420">
    <property type="entry name" value="Cupredoxins - blue copper proteins"/>
    <property type="match status" value="2"/>
</dbReference>
<feature type="binding site" description="type 1 copper site" evidence="12">
    <location>
        <position position="196"/>
    </location>
    <ligand>
        <name>Cu cation</name>
        <dbReference type="ChEBI" id="CHEBI:23378"/>
        <label>1</label>
    </ligand>
</feature>
<dbReference type="PROSITE" id="PS51318">
    <property type="entry name" value="TAT"/>
    <property type="match status" value="1"/>
</dbReference>
<dbReference type="InterPro" id="IPR008972">
    <property type="entry name" value="Cupredoxin"/>
</dbReference>
<dbReference type="GO" id="GO:0005507">
    <property type="term" value="F:copper ion binding"/>
    <property type="evidence" value="ECO:0007669"/>
    <property type="project" value="InterPro"/>
</dbReference>
<evidence type="ECO:0000259" key="15">
    <source>
        <dbReference type="Pfam" id="PF07732"/>
    </source>
</evidence>
<evidence type="ECO:0000256" key="7">
    <source>
        <dbReference type="ARBA" id="ARBA00022723"/>
    </source>
</evidence>
<keyword evidence="17" id="KW-1185">Reference proteome</keyword>
<proteinExistence type="inferred from homology"/>
<comment type="cofactor">
    <cofactor evidence="1 12">
        <name>Cu(+)</name>
        <dbReference type="ChEBI" id="CHEBI:49552"/>
    </cofactor>
</comment>
<dbReference type="AlphaFoldDB" id="A0A7W8JZI2"/>
<dbReference type="EC" id="1.7.2.1" evidence="5"/>
<evidence type="ECO:0000256" key="1">
    <source>
        <dbReference type="ARBA" id="ARBA00001960"/>
    </source>
</evidence>
<feature type="domain" description="Plastocyanin-like" evidence="14">
    <location>
        <begin position="233"/>
        <end position="350"/>
    </location>
</feature>
<dbReference type="Pfam" id="PF07732">
    <property type="entry name" value="Cu-oxidase_3"/>
    <property type="match status" value="1"/>
</dbReference>
<feature type="binding site" description="type 1 copper site" evidence="12">
    <location>
        <position position="151"/>
    </location>
    <ligand>
        <name>Cu cation</name>
        <dbReference type="ChEBI" id="CHEBI:23378"/>
        <label>1</label>
    </ligand>
</feature>
<dbReference type="Pfam" id="PF07731">
    <property type="entry name" value="Cu-oxidase_2"/>
    <property type="match status" value="1"/>
</dbReference>
<evidence type="ECO:0000256" key="6">
    <source>
        <dbReference type="ARBA" id="ARBA00017290"/>
    </source>
</evidence>
<gene>
    <name evidence="16" type="ORF">HNQ08_003591</name>
</gene>
<dbReference type="PANTHER" id="PTHR11709">
    <property type="entry name" value="MULTI-COPPER OXIDASE"/>
    <property type="match status" value="1"/>
</dbReference>
<dbReference type="RefSeq" id="WP_184134904.1">
    <property type="nucleotide sequence ID" value="NZ_JACHFL010000010.1"/>
</dbReference>
<comment type="cofactor">
    <cofactor evidence="2 12">
        <name>Cu(2+)</name>
        <dbReference type="ChEBI" id="CHEBI:29036"/>
    </cofactor>
</comment>
<feature type="region of interest" description="Disordered" evidence="13">
    <location>
        <begin position="38"/>
        <end position="60"/>
    </location>
</feature>
<comment type="similarity">
    <text evidence="3">Belongs to the multicopper oxidase family.</text>
</comment>
<feature type="domain" description="Plastocyanin-like" evidence="15">
    <location>
        <begin position="105"/>
        <end position="218"/>
    </location>
</feature>
<dbReference type="GO" id="GO:0050421">
    <property type="term" value="F:nitrite reductase (NO-forming) activity"/>
    <property type="evidence" value="ECO:0007669"/>
    <property type="project" value="UniProtKB-EC"/>
</dbReference>
<keyword evidence="9" id="KW-0560">Oxidoreductase</keyword>
<evidence type="ECO:0000256" key="13">
    <source>
        <dbReference type="SAM" id="MobiDB-lite"/>
    </source>
</evidence>
<comment type="catalytic activity">
    <reaction evidence="11">
        <text>nitric oxide + Fe(III)-[cytochrome c] + H2O = Fe(II)-[cytochrome c] + nitrite + 2 H(+)</text>
        <dbReference type="Rhea" id="RHEA:15233"/>
        <dbReference type="Rhea" id="RHEA-COMP:10350"/>
        <dbReference type="Rhea" id="RHEA-COMP:14399"/>
        <dbReference type="ChEBI" id="CHEBI:15377"/>
        <dbReference type="ChEBI" id="CHEBI:15378"/>
        <dbReference type="ChEBI" id="CHEBI:16301"/>
        <dbReference type="ChEBI" id="CHEBI:16480"/>
        <dbReference type="ChEBI" id="CHEBI:29033"/>
        <dbReference type="ChEBI" id="CHEBI:29034"/>
        <dbReference type="EC" id="1.7.2.1"/>
    </reaction>
</comment>
<protein>
    <recommendedName>
        <fullName evidence="6">Copper-containing nitrite reductase</fullName>
        <ecNumber evidence="5">1.7.2.1</ecNumber>
    </recommendedName>
</protein>
<dbReference type="InterPro" id="IPR006311">
    <property type="entry name" value="TAT_signal"/>
</dbReference>